<gene>
    <name evidence="2" type="ORF">WMY93_031102</name>
</gene>
<accession>A0AAW0MP75</accession>
<dbReference type="AlphaFoldDB" id="A0AAW0MP75"/>
<proteinExistence type="predicted"/>
<name>A0AAW0MP75_9GOBI</name>
<dbReference type="Proteomes" id="UP001460270">
    <property type="component" value="Unassembled WGS sequence"/>
</dbReference>
<organism evidence="2 3">
    <name type="scientific">Mugilogobius chulae</name>
    <name type="common">yellowstripe goby</name>
    <dbReference type="NCBI Taxonomy" id="88201"/>
    <lineage>
        <taxon>Eukaryota</taxon>
        <taxon>Metazoa</taxon>
        <taxon>Chordata</taxon>
        <taxon>Craniata</taxon>
        <taxon>Vertebrata</taxon>
        <taxon>Euteleostomi</taxon>
        <taxon>Actinopterygii</taxon>
        <taxon>Neopterygii</taxon>
        <taxon>Teleostei</taxon>
        <taxon>Neoteleostei</taxon>
        <taxon>Acanthomorphata</taxon>
        <taxon>Gobiaria</taxon>
        <taxon>Gobiiformes</taxon>
        <taxon>Gobioidei</taxon>
        <taxon>Gobiidae</taxon>
        <taxon>Gobionellinae</taxon>
        <taxon>Mugilogobius</taxon>
    </lineage>
</organism>
<evidence type="ECO:0000313" key="3">
    <source>
        <dbReference type="Proteomes" id="UP001460270"/>
    </source>
</evidence>
<keyword evidence="3" id="KW-1185">Reference proteome</keyword>
<evidence type="ECO:0000256" key="1">
    <source>
        <dbReference type="SAM" id="MobiDB-lite"/>
    </source>
</evidence>
<dbReference type="EMBL" id="JBBPFD010000543">
    <property type="protein sequence ID" value="KAK7878283.1"/>
    <property type="molecule type" value="Genomic_DNA"/>
</dbReference>
<evidence type="ECO:0000313" key="2">
    <source>
        <dbReference type="EMBL" id="KAK7878283.1"/>
    </source>
</evidence>
<comment type="caution">
    <text evidence="2">The sequence shown here is derived from an EMBL/GenBank/DDBJ whole genome shotgun (WGS) entry which is preliminary data.</text>
</comment>
<feature type="region of interest" description="Disordered" evidence="1">
    <location>
        <begin position="169"/>
        <end position="189"/>
    </location>
</feature>
<reference evidence="3" key="1">
    <citation type="submission" date="2024-04" db="EMBL/GenBank/DDBJ databases">
        <title>Salinicola lusitanus LLJ914,a marine bacterium isolated from the Okinawa Trough.</title>
        <authorList>
            <person name="Li J."/>
        </authorList>
    </citation>
    <scope>NUCLEOTIDE SEQUENCE [LARGE SCALE GENOMIC DNA]</scope>
</reference>
<protein>
    <submittedName>
        <fullName evidence="2">Uncharacterized protein</fullName>
    </submittedName>
</protein>
<sequence>MQHDRGVEECGSESAAGAGVFDPGISGTRNDAKVAIYHAYFECLSALCHDKTQRSSSDEQKSLIKMLTSKTNSIFDASKAHAVCLKVWDELASSLLWPGEPDSVLPATERVSLMHCRDTLIRLALLGHFYRFQAESLLLNINYCQAQLESIRVEAHRFFCAQTESEAREKNHGVGSERENAPSSRYEAESARPVAVRQARVRGRTSGKTVPWTTLRVRKTKLSYKAKLTRAFRVVKEEGHRALTRNSEWSVSCYYKLALAYTADRPLETAAACLPSLARCVDLVHGERFGDLKKLPVLSQMHLYAALNCILNWVDHNHRQIRLLAGTPGVPPAPAHEGDLRCSKCLKNQTFRSSEVKGNPKNIDVEFDMDVMRFVSSCCGAPVIGVPLGTDSVNTCTYSEMKQMYTPCVKCAQPIFSEILMDPETLRYRCVACAAQGLFSN</sequence>